<keyword evidence="2" id="KW-1185">Reference proteome</keyword>
<dbReference type="Proteomes" id="UP001148737">
    <property type="component" value="Unassembled WGS sequence"/>
</dbReference>
<sequence length="1482" mass="164533">MPDPSIYNVGWICAIRPEYVAAQAFLDEKHDRPDRVNANDSNIYTLGKLGKHNVVIGTLPDGEYGIAAGVGVAKGMLSSFPNIRIGLMVGIGGGAPSSRNDIRLGDIVVSAPRDGHGGVFQYDFGKTIQDQKFQTVGFLNQLPELLRAALTDIQAEYEMEGHRLKEAIDTALKQRPRLRQNYQRPSDSSDMLFKSALVHREIDGTDCATYCYDGPSSLVERRERTSDEDNPAIHYGTIASANQLMKDAFVRDRLAAEENVLCFEMEAAGLMNRFPCVVIRGICDYADSHKNKQWQGYAAMAAAAFAKDFLHRIPTTKLEAERQISAVLKSIGAGINSIQSTAAKVQDKIQDLHESVRDVHQMAVLDRLPIAKGASFDSNADEHSSICLPSTRVELLEEVQNWADDSSAETIFWLNGMAGTGKSTISRTVAQSFASKGRLGASFFFKRGEADRGNIAKFFPTLAADLVHRIPATAKYVKDALEADSLISTRQTREQFDQLFLKTLSRIGNRNTTPFLFIVDALDECERDNDIKLLIRLFFKAKTELPNLIKFFLTSRPELPIRLEFAMQGTHKDVILHEMPQPQIERDIFVFLNHRLEEIRINFNASVVESRQLGSDWANQSNVQSLAAMSVPLFIFAATLCLFIEDRKYGNPEKQLARVLSHHRKSQQANLGDTYLLILRQQIAGLGQAEEKCILQEFRGIVGPIVLLASPLSTMALSQLLDIPQGTIDDRLDLLHSVLSVPKSSSAPVRLLHLSFRDFLVHPDITEVNPFWVDEKETHTVLAAHCLRVLRRLKKDICGLESPGTPCSNISTERINACLPSEVQWIWVKPQIEEFWNNCLQTLNGHRDWVQTVVFSHDSTLVASGSHDKAVRIWRVDTGECVQTFEGHSDSVLSVVFSCDSKLVASGSDDKTVRIWRVDTGECIQTLSGHRGWIRSVVFSRDSTLVASGSNDRTVRIWCADTGEFPQDNTVRSWRTDIGEYVQTLEGYGDAVPSVVFSHNSALVASGSHDSTVRIWRTDTGESSGSYDTIVRIWRTNTGECVQILKGHSNWVLCVDFSHDSTLVASGSDDKTVRIWRADTGKCIWTFNGHCGSVQSVVFSHNSIFLVSSSDDKTARIWRADTGECVQTLEGHRGSVLSVVFSYDSTLIASGSNDNTVRIWRTDTSEYIKMLEGHRDSVLSLVFSCDSMLVASGSEDMTVRIWYANTGECIETLRGHRGCVRSVAFSCDSMLVASGSDDKTVRIWSLFAINSVYTSNFKRPFYGHEGSVRSVAFSRTSTLLVTGSNDNTVRIWLTGTGECVQTLRGHSDWVRSVVFSSDSTFVASGSDDKTVRIWRIDTCECVQTLRGHGDSVRSVVFLRGSTLVASSSEDKTMRIWRADIGECAHSYAFEHAQERLEYIENGSSLISDRGIIPIKAEKFLSAEPSGIGISEDWITWDGRKALWLPVEFRRCSSAVSESTVAIGTSSGNVIIITLSSDCATLF</sequence>
<name>A0ACC1R7D3_9HYPO</name>
<gene>
    <name evidence="1" type="ORF">NLG97_g1097</name>
</gene>
<organism evidence="1 2">
    <name type="scientific">Lecanicillium saksenae</name>
    <dbReference type="NCBI Taxonomy" id="468837"/>
    <lineage>
        <taxon>Eukaryota</taxon>
        <taxon>Fungi</taxon>
        <taxon>Dikarya</taxon>
        <taxon>Ascomycota</taxon>
        <taxon>Pezizomycotina</taxon>
        <taxon>Sordariomycetes</taxon>
        <taxon>Hypocreomycetidae</taxon>
        <taxon>Hypocreales</taxon>
        <taxon>Cordycipitaceae</taxon>
        <taxon>Lecanicillium</taxon>
    </lineage>
</organism>
<accession>A0ACC1R7D3</accession>
<reference evidence="1" key="1">
    <citation type="submission" date="2022-07" db="EMBL/GenBank/DDBJ databases">
        <title>Genome Sequence of Lecanicillium saksenae.</title>
        <authorList>
            <person name="Buettner E."/>
        </authorList>
    </citation>
    <scope>NUCLEOTIDE SEQUENCE</scope>
    <source>
        <strain evidence="1">VT-O1</strain>
    </source>
</reference>
<evidence type="ECO:0000313" key="1">
    <source>
        <dbReference type="EMBL" id="KAJ3498470.1"/>
    </source>
</evidence>
<comment type="caution">
    <text evidence="1">The sequence shown here is derived from an EMBL/GenBank/DDBJ whole genome shotgun (WGS) entry which is preliminary data.</text>
</comment>
<proteinExistence type="predicted"/>
<evidence type="ECO:0000313" key="2">
    <source>
        <dbReference type="Proteomes" id="UP001148737"/>
    </source>
</evidence>
<dbReference type="EMBL" id="JANAKD010000049">
    <property type="protein sequence ID" value="KAJ3498470.1"/>
    <property type="molecule type" value="Genomic_DNA"/>
</dbReference>
<protein>
    <submittedName>
        <fullName evidence="1">Uncharacterized protein</fullName>
    </submittedName>
</protein>